<name>A0A0K9NKM2_ZOSMR</name>
<organism evidence="1 2">
    <name type="scientific">Zostera marina</name>
    <name type="common">Eelgrass</name>
    <dbReference type="NCBI Taxonomy" id="29655"/>
    <lineage>
        <taxon>Eukaryota</taxon>
        <taxon>Viridiplantae</taxon>
        <taxon>Streptophyta</taxon>
        <taxon>Embryophyta</taxon>
        <taxon>Tracheophyta</taxon>
        <taxon>Spermatophyta</taxon>
        <taxon>Magnoliopsida</taxon>
        <taxon>Liliopsida</taxon>
        <taxon>Zosteraceae</taxon>
        <taxon>Zostera</taxon>
    </lineage>
</organism>
<accession>A0A0K9NKM2</accession>
<comment type="caution">
    <text evidence="1">The sequence shown here is derived from an EMBL/GenBank/DDBJ whole genome shotgun (WGS) entry which is preliminary data.</text>
</comment>
<reference evidence="2" key="1">
    <citation type="journal article" date="2016" name="Nature">
        <title>The genome of the seagrass Zostera marina reveals angiosperm adaptation to the sea.</title>
        <authorList>
            <person name="Olsen J.L."/>
            <person name="Rouze P."/>
            <person name="Verhelst B."/>
            <person name="Lin Y.-C."/>
            <person name="Bayer T."/>
            <person name="Collen J."/>
            <person name="Dattolo E."/>
            <person name="De Paoli E."/>
            <person name="Dittami S."/>
            <person name="Maumus F."/>
            <person name="Michel G."/>
            <person name="Kersting A."/>
            <person name="Lauritano C."/>
            <person name="Lohaus R."/>
            <person name="Toepel M."/>
            <person name="Tonon T."/>
            <person name="Vanneste K."/>
            <person name="Amirebrahimi M."/>
            <person name="Brakel J."/>
            <person name="Bostroem C."/>
            <person name="Chovatia M."/>
            <person name="Grimwood J."/>
            <person name="Jenkins J.W."/>
            <person name="Jueterbock A."/>
            <person name="Mraz A."/>
            <person name="Stam W.T."/>
            <person name="Tice H."/>
            <person name="Bornberg-Bauer E."/>
            <person name="Green P.J."/>
            <person name="Pearson G.A."/>
            <person name="Procaccini G."/>
            <person name="Duarte C.M."/>
            <person name="Schmutz J."/>
            <person name="Reusch T.B.H."/>
            <person name="Van de Peer Y."/>
        </authorList>
    </citation>
    <scope>NUCLEOTIDE SEQUENCE [LARGE SCALE GENOMIC DNA]</scope>
    <source>
        <strain evidence="2">cv. Finnish</strain>
    </source>
</reference>
<gene>
    <name evidence="1" type="ORF">ZOSMA_89G01110</name>
</gene>
<keyword evidence="2" id="KW-1185">Reference proteome</keyword>
<dbReference type="Proteomes" id="UP000036987">
    <property type="component" value="Unassembled WGS sequence"/>
</dbReference>
<dbReference type="OrthoDB" id="735913at2759"/>
<dbReference type="EMBL" id="LFYR01002109">
    <property type="protein sequence ID" value="KMZ57158.1"/>
    <property type="molecule type" value="Genomic_DNA"/>
</dbReference>
<sequence>MADVALLVVEQFERRRKLTEEDGIEAMNRMACRCVSYMGKKVEEGVVLLRDEAVVAKKALSTHHYPQTSAGLALFDGVFSA</sequence>
<protein>
    <submittedName>
        <fullName evidence="1">Uncharacterized protein</fullName>
    </submittedName>
</protein>
<proteinExistence type="predicted"/>
<dbReference type="AlphaFoldDB" id="A0A0K9NKM2"/>
<evidence type="ECO:0000313" key="2">
    <source>
        <dbReference type="Proteomes" id="UP000036987"/>
    </source>
</evidence>
<evidence type="ECO:0000313" key="1">
    <source>
        <dbReference type="EMBL" id="KMZ57158.1"/>
    </source>
</evidence>